<dbReference type="GO" id="GO:0003677">
    <property type="term" value="F:DNA binding"/>
    <property type="evidence" value="ECO:0007669"/>
    <property type="project" value="UniProtKB-KW"/>
</dbReference>
<dbReference type="EMBL" id="NOZQ01000164">
    <property type="protein sequence ID" value="OYD14699.1"/>
    <property type="molecule type" value="Genomic_DNA"/>
</dbReference>
<dbReference type="PROSITE" id="PS00045">
    <property type="entry name" value="HISTONE_LIKE"/>
    <property type="match status" value="1"/>
</dbReference>
<dbReference type="SMART" id="SM00411">
    <property type="entry name" value="BHL"/>
    <property type="match status" value="1"/>
</dbReference>
<sequence>MTKAELVDRVAKGTGLTKRASLQAVNAFVDTVSGALAKNDKVTLVGFGTFDVATRKARKARNPRTGQIINVPSKRVPRFRAGTELKKKVR</sequence>
<evidence type="ECO:0000313" key="5">
    <source>
        <dbReference type="Proteomes" id="UP000215215"/>
    </source>
</evidence>
<dbReference type="GO" id="GO:0005829">
    <property type="term" value="C:cytosol"/>
    <property type="evidence" value="ECO:0007669"/>
    <property type="project" value="TreeGrafter"/>
</dbReference>
<dbReference type="InterPro" id="IPR010992">
    <property type="entry name" value="IHF-like_DNA-bd_dom_sf"/>
</dbReference>
<keyword evidence="2 4" id="KW-0238">DNA-binding</keyword>
<dbReference type="InterPro" id="IPR020816">
    <property type="entry name" value="Histone-like_DNA-bd_CS"/>
</dbReference>
<dbReference type="SUPFAM" id="SSF47729">
    <property type="entry name" value="IHF-like DNA-binding proteins"/>
    <property type="match status" value="1"/>
</dbReference>
<accession>A0A235BRP8</accession>
<dbReference type="Proteomes" id="UP000215215">
    <property type="component" value="Unassembled WGS sequence"/>
</dbReference>
<dbReference type="Gene3D" id="4.10.520.10">
    <property type="entry name" value="IHF-like DNA-binding proteins"/>
    <property type="match status" value="1"/>
</dbReference>
<dbReference type="AlphaFoldDB" id="A0A235BRP8"/>
<dbReference type="GO" id="GO:0030527">
    <property type="term" value="F:structural constituent of chromatin"/>
    <property type="evidence" value="ECO:0007669"/>
    <property type="project" value="InterPro"/>
</dbReference>
<dbReference type="PANTHER" id="PTHR33175">
    <property type="entry name" value="DNA-BINDING PROTEIN HU"/>
    <property type="match status" value="1"/>
</dbReference>
<evidence type="ECO:0000256" key="1">
    <source>
        <dbReference type="ARBA" id="ARBA00023067"/>
    </source>
</evidence>
<proteinExistence type="inferred from homology"/>
<comment type="similarity">
    <text evidence="3">Belongs to the bacterial histone-like protein family.</text>
</comment>
<comment type="caution">
    <text evidence="4">The sequence shown here is derived from an EMBL/GenBank/DDBJ whole genome shotgun (WGS) entry which is preliminary data.</text>
</comment>
<dbReference type="Pfam" id="PF00216">
    <property type="entry name" value="Bac_DNA_binding"/>
    <property type="match status" value="1"/>
</dbReference>
<evidence type="ECO:0000313" key="4">
    <source>
        <dbReference type="EMBL" id="OYD14699.1"/>
    </source>
</evidence>
<dbReference type="PRINTS" id="PR01727">
    <property type="entry name" value="DNABINDINGHU"/>
</dbReference>
<organism evidence="4 5">
    <name type="scientific">candidate division WOR-3 bacterium JGI_Cruoil_03_44_89</name>
    <dbReference type="NCBI Taxonomy" id="1973748"/>
    <lineage>
        <taxon>Bacteria</taxon>
        <taxon>Bacteria division WOR-3</taxon>
    </lineage>
</organism>
<gene>
    <name evidence="4" type="ORF">CH333_07420</name>
</gene>
<evidence type="ECO:0000256" key="2">
    <source>
        <dbReference type="ARBA" id="ARBA00023125"/>
    </source>
</evidence>
<name>A0A235BRP8_UNCW3</name>
<keyword evidence="1" id="KW-0226">DNA condensation</keyword>
<dbReference type="CDD" id="cd13831">
    <property type="entry name" value="HU"/>
    <property type="match status" value="1"/>
</dbReference>
<evidence type="ECO:0000256" key="3">
    <source>
        <dbReference type="RuleBase" id="RU003939"/>
    </source>
</evidence>
<dbReference type="PANTHER" id="PTHR33175:SF3">
    <property type="entry name" value="DNA-BINDING PROTEIN HU-BETA"/>
    <property type="match status" value="1"/>
</dbReference>
<reference evidence="4 5" key="1">
    <citation type="submission" date="2017-07" db="EMBL/GenBank/DDBJ databases">
        <title>Recovery of genomes from metagenomes via a dereplication, aggregation, and scoring strategy.</title>
        <authorList>
            <person name="Sieber C.M."/>
            <person name="Probst A.J."/>
            <person name="Sharrar A."/>
            <person name="Thomas B.C."/>
            <person name="Hess M."/>
            <person name="Tringe S.G."/>
            <person name="Banfield J.F."/>
        </authorList>
    </citation>
    <scope>NUCLEOTIDE SEQUENCE [LARGE SCALE GENOMIC DNA]</scope>
    <source>
        <strain evidence="4">JGI_Cruoil_03_44_89</strain>
    </source>
</reference>
<protein>
    <submittedName>
        <fullName evidence="4">DNA-binding protein</fullName>
    </submittedName>
</protein>
<dbReference type="GO" id="GO:0030261">
    <property type="term" value="P:chromosome condensation"/>
    <property type="evidence" value="ECO:0007669"/>
    <property type="project" value="UniProtKB-KW"/>
</dbReference>
<dbReference type="InterPro" id="IPR000119">
    <property type="entry name" value="Hist_DNA-bd"/>
</dbReference>